<dbReference type="OrthoDB" id="5920040at2759"/>
<evidence type="ECO:0000313" key="2">
    <source>
        <dbReference type="Proteomes" id="UP000591131"/>
    </source>
</evidence>
<evidence type="ECO:0000313" key="1">
    <source>
        <dbReference type="EMBL" id="KAF4649573.1"/>
    </source>
</evidence>
<dbReference type="Proteomes" id="UP000591131">
    <property type="component" value="Unassembled WGS sequence"/>
</dbReference>
<dbReference type="SUPFAM" id="SSF56672">
    <property type="entry name" value="DNA/RNA polymerases"/>
    <property type="match status" value="1"/>
</dbReference>
<sequence>DCNHSEKDPTTNYYVHYSSTTATTDSPTPHNETDTTYEEALDVDTDFNDNLPPWDVLIREWIDDNTTPLGRACVRVPWLSDERPPYNFNNAANRGAASVRRLSSDQRQAFETALNAYIDRGFCAIVKDNDVNGRCDPPTFTECQAAWDTMSYGTSLEGTVVIKPYHYTPSHTVFRDNHPTTPCRIVLDFRTLNKYARRGGKTQNDLQGVLLQLRSFKFFISADVSKAFCQMKASLYDVGYSSYTCIGNYT</sequence>
<dbReference type="EMBL" id="JAAPAO010001493">
    <property type="protein sequence ID" value="KAF4649573.1"/>
    <property type="molecule type" value="Genomic_DNA"/>
</dbReference>
<organism evidence="1 2">
    <name type="scientific">Perkinsus chesapeaki</name>
    <name type="common">Clam parasite</name>
    <name type="synonym">Perkinsus andrewsi</name>
    <dbReference type="NCBI Taxonomy" id="330153"/>
    <lineage>
        <taxon>Eukaryota</taxon>
        <taxon>Sar</taxon>
        <taxon>Alveolata</taxon>
        <taxon>Perkinsozoa</taxon>
        <taxon>Perkinsea</taxon>
        <taxon>Perkinsida</taxon>
        <taxon>Perkinsidae</taxon>
        <taxon>Perkinsus</taxon>
    </lineage>
</organism>
<accession>A0A7J6KQD6</accession>
<feature type="non-terminal residue" evidence="1">
    <location>
        <position position="1"/>
    </location>
</feature>
<reference evidence="1 2" key="1">
    <citation type="submission" date="2020-04" db="EMBL/GenBank/DDBJ databases">
        <title>Perkinsus chesapeaki whole genome sequence.</title>
        <authorList>
            <person name="Bogema D.R."/>
        </authorList>
    </citation>
    <scope>NUCLEOTIDE SEQUENCE [LARGE SCALE GENOMIC DNA]</scope>
    <source>
        <strain evidence="1">ATCC PRA-425</strain>
    </source>
</reference>
<dbReference type="InterPro" id="IPR043502">
    <property type="entry name" value="DNA/RNA_pol_sf"/>
</dbReference>
<keyword evidence="2" id="KW-1185">Reference proteome</keyword>
<dbReference type="AlphaFoldDB" id="A0A7J6KQD6"/>
<protein>
    <submittedName>
        <fullName evidence="1">Uncharacterized protein</fullName>
    </submittedName>
</protein>
<proteinExistence type="predicted"/>
<feature type="non-terminal residue" evidence="1">
    <location>
        <position position="250"/>
    </location>
</feature>
<gene>
    <name evidence="1" type="ORF">FOL47_001936</name>
</gene>
<name>A0A7J6KQD6_PERCH</name>
<comment type="caution">
    <text evidence="1">The sequence shown here is derived from an EMBL/GenBank/DDBJ whole genome shotgun (WGS) entry which is preliminary data.</text>
</comment>